<dbReference type="OMA" id="KRITIHA"/>
<dbReference type="PANTHER" id="PTHR47968:SF35">
    <property type="entry name" value="KINESIN-LIKE PROTEIN KIN-7D, MITOCHONDRIAL ISOFORM X1"/>
    <property type="match status" value="1"/>
</dbReference>
<dbReference type="Pfam" id="PF00225">
    <property type="entry name" value="Kinesin"/>
    <property type="match status" value="2"/>
</dbReference>
<dbReference type="Gramene" id="PHT57522">
    <property type="protein sequence ID" value="PHT57522"/>
    <property type="gene ID" value="T459_35507"/>
</dbReference>
<dbReference type="GO" id="GO:0007018">
    <property type="term" value="P:microtubule-based movement"/>
    <property type="evidence" value="ECO:0007669"/>
    <property type="project" value="InterPro"/>
</dbReference>
<comment type="caution">
    <text evidence="5">The sequence shown here is derived from an EMBL/GenBank/DDBJ whole genome shotgun (WGS) entry which is preliminary data.</text>
</comment>
<keyword evidence="6" id="KW-1185">Reference proteome</keyword>
<dbReference type="InterPro" id="IPR027640">
    <property type="entry name" value="Kinesin-like_fam"/>
</dbReference>
<dbReference type="EMBL" id="AYRZ02002374">
    <property type="protein sequence ID" value="PHT57522.1"/>
    <property type="molecule type" value="Genomic_DNA"/>
</dbReference>
<dbReference type="InterPro" id="IPR001752">
    <property type="entry name" value="Kinesin_motor_dom"/>
</dbReference>
<dbReference type="InterPro" id="IPR036961">
    <property type="entry name" value="Kinesin_motor_dom_sf"/>
</dbReference>
<keyword evidence="1" id="KW-0505">Motor protein</keyword>
<dbReference type="SUPFAM" id="SSF52540">
    <property type="entry name" value="P-loop containing nucleoside triphosphate hydrolases"/>
    <property type="match status" value="1"/>
</dbReference>
<organism evidence="5 6">
    <name type="scientific">Capsicum annuum</name>
    <name type="common">Capsicum pepper</name>
    <dbReference type="NCBI Taxonomy" id="4072"/>
    <lineage>
        <taxon>Eukaryota</taxon>
        <taxon>Viridiplantae</taxon>
        <taxon>Streptophyta</taxon>
        <taxon>Embryophyta</taxon>
        <taxon>Tracheophyta</taxon>
        <taxon>Spermatophyta</taxon>
        <taxon>Magnoliopsida</taxon>
        <taxon>eudicotyledons</taxon>
        <taxon>Gunneridae</taxon>
        <taxon>Pentapetalae</taxon>
        <taxon>asterids</taxon>
        <taxon>lamiids</taxon>
        <taxon>Solanales</taxon>
        <taxon>Solanaceae</taxon>
        <taxon>Solanoideae</taxon>
        <taxon>Capsiceae</taxon>
        <taxon>Capsicum</taxon>
    </lineage>
</organism>
<feature type="coiled-coil region" evidence="3">
    <location>
        <begin position="191"/>
        <end position="266"/>
    </location>
</feature>
<sequence>MQGTYVEGIKEEVVLSPGHALSFIAAGEEHRHVGSNNFNLFSSRSHTIFSLLGEEVLRWMCGLTRKDWVKNDYSREGGSGFGGRQDAGSEVEMVQACDEEMIESSAHGDEYDGVIFSQLVIGKLSEGKACHVPYRDSKLTRLLQSSLSGHGHVSLICTVTPASSNMEETHNTLKFASRAKRVEIFASRNQIIDEKSLIKKYQREISFLKQELDQLRRGMLVGVNHEEVLNLRQQLEEGQVKMQSRLEEEEEEKAALLSRIQRLTKLILVSSKNSIPGYLGDVAAQQRSPASEDDVGFSLLYYHDCFLIPIFICSTSVHSLDFNLDDCFNNNNNNKPSVFPPSGVWGG</sequence>
<name>A0A2G2XJ45_CAPAN</name>
<gene>
    <name evidence="5" type="ORF">T459_35507</name>
</gene>
<dbReference type="AlphaFoldDB" id="A0A2G2XJ45"/>
<keyword evidence="3" id="KW-0175">Coiled coil</keyword>
<protein>
    <recommendedName>
        <fullName evidence="4">Kinesin motor domain-containing protein</fullName>
    </recommendedName>
</protein>
<dbReference type="PANTHER" id="PTHR47968">
    <property type="entry name" value="CENTROMERE PROTEIN E"/>
    <property type="match status" value="1"/>
</dbReference>
<evidence type="ECO:0000259" key="4">
    <source>
        <dbReference type="PROSITE" id="PS50067"/>
    </source>
</evidence>
<evidence type="ECO:0000256" key="3">
    <source>
        <dbReference type="SAM" id="Coils"/>
    </source>
</evidence>
<dbReference type="Gene3D" id="3.40.850.10">
    <property type="entry name" value="Kinesin motor domain"/>
    <property type="match status" value="1"/>
</dbReference>
<evidence type="ECO:0000313" key="5">
    <source>
        <dbReference type="EMBL" id="PHT57522.1"/>
    </source>
</evidence>
<dbReference type="GO" id="GO:0003777">
    <property type="term" value="F:microtubule motor activity"/>
    <property type="evidence" value="ECO:0007669"/>
    <property type="project" value="InterPro"/>
</dbReference>
<comment type="caution">
    <text evidence="2">Lacks conserved residue(s) required for the propagation of feature annotation.</text>
</comment>
<evidence type="ECO:0000313" key="6">
    <source>
        <dbReference type="Proteomes" id="UP000222542"/>
    </source>
</evidence>
<dbReference type="GO" id="GO:0005524">
    <property type="term" value="F:ATP binding"/>
    <property type="evidence" value="ECO:0007669"/>
    <property type="project" value="InterPro"/>
</dbReference>
<dbReference type="PROSITE" id="PS50067">
    <property type="entry name" value="KINESIN_MOTOR_2"/>
    <property type="match status" value="1"/>
</dbReference>
<reference evidence="5 6" key="2">
    <citation type="journal article" date="2017" name="Genome Biol.">
        <title>New reference genome sequences of hot pepper reveal the massive evolution of plant disease-resistance genes by retroduplication.</title>
        <authorList>
            <person name="Kim S."/>
            <person name="Park J."/>
            <person name="Yeom S.I."/>
            <person name="Kim Y.M."/>
            <person name="Seo E."/>
            <person name="Kim K.T."/>
            <person name="Kim M.S."/>
            <person name="Lee J.M."/>
            <person name="Cheong K."/>
            <person name="Shin H.S."/>
            <person name="Kim S.B."/>
            <person name="Han K."/>
            <person name="Lee J."/>
            <person name="Park M."/>
            <person name="Lee H.A."/>
            <person name="Lee H.Y."/>
            <person name="Lee Y."/>
            <person name="Oh S."/>
            <person name="Lee J.H."/>
            <person name="Choi E."/>
            <person name="Choi E."/>
            <person name="Lee S.E."/>
            <person name="Jeon J."/>
            <person name="Kim H."/>
            <person name="Choi G."/>
            <person name="Song H."/>
            <person name="Lee J."/>
            <person name="Lee S.C."/>
            <person name="Kwon J.K."/>
            <person name="Lee H.Y."/>
            <person name="Koo N."/>
            <person name="Hong Y."/>
            <person name="Kim R.W."/>
            <person name="Kang W.H."/>
            <person name="Huh J.H."/>
            <person name="Kang B.C."/>
            <person name="Yang T.J."/>
            <person name="Lee Y.H."/>
            <person name="Bennetzen J.L."/>
            <person name="Choi D."/>
        </authorList>
    </citation>
    <scope>NUCLEOTIDE SEQUENCE [LARGE SCALE GENOMIC DNA]</scope>
    <source>
        <strain evidence="6">cv. CM334</strain>
    </source>
</reference>
<dbReference type="PRINTS" id="PR00380">
    <property type="entry name" value="KINESINHEAVY"/>
</dbReference>
<dbReference type="GO" id="GO:0008017">
    <property type="term" value="F:microtubule binding"/>
    <property type="evidence" value="ECO:0007669"/>
    <property type="project" value="InterPro"/>
</dbReference>
<evidence type="ECO:0000256" key="2">
    <source>
        <dbReference type="PROSITE-ProRule" id="PRU00283"/>
    </source>
</evidence>
<comment type="similarity">
    <text evidence="2">Belongs to the TRAFAC class myosin-kinesin ATPase superfamily. Kinesin family.</text>
</comment>
<dbReference type="Proteomes" id="UP000222542">
    <property type="component" value="Unassembled WGS sequence"/>
</dbReference>
<dbReference type="InterPro" id="IPR027417">
    <property type="entry name" value="P-loop_NTPase"/>
</dbReference>
<proteinExistence type="inferred from homology"/>
<reference evidence="5 6" key="1">
    <citation type="journal article" date="2014" name="Nat. Genet.">
        <title>Genome sequence of the hot pepper provides insights into the evolution of pungency in Capsicum species.</title>
        <authorList>
            <person name="Kim S."/>
            <person name="Park M."/>
            <person name="Yeom S.I."/>
            <person name="Kim Y.M."/>
            <person name="Lee J.M."/>
            <person name="Lee H.A."/>
            <person name="Seo E."/>
            <person name="Choi J."/>
            <person name="Cheong K."/>
            <person name="Kim K.T."/>
            <person name="Jung K."/>
            <person name="Lee G.W."/>
            <person name="Oh S.K."/>
            <person name="Bae C."/>
            <person name="Kim S.B."/>
            <person name="Lee H.Y."/>
            <person name="Kim S.Y."/>
            <person name="Kim M.S."/>
            <person name="Kang B.C."/>
            <person name="Jo Y.D."/>
            <person name="Yang H.B."/>
            <person name="Jeong H.J."/>
            <person name="Kang W.H."/>
            <person name="Kwon J.K."/>
            <person name="Shin C."/>
            <person name="Lim J.Y."/>
            <person name="Park J.H."/>
            <person name="Huh J.H."/>
            <person name="Kim J.S."/>
            <person name="Kim B.D."/>
            <person name="Cohen O."/>
            <person name="Paran I."/>
            <person name="Suh M.C."/>
            <person name="Lee S.B."/>
            <person name="Kim Y.K."/>
            <person name="Shin Y."/>
            <person name="Noh S.J."/>
            <person name="Park J."/>
            <person name="Seo Y.S."/>
            <person name="Kwon S.Y."/>
            <person name="Kim H.A."/>
            <person name="Park J.M."/>
            <person name="Kim H.J."/>
            <person name="Choi S.B."/>
            <person name="Bosland P.W."/>
            <person name="Reeves G."/>
            <person name="Jo S.H."/>
            <person name="Lee B.W."/>
            <person name="Cho H.T."/>
            <person name="Choi H.S."/>
            <person name="Lee M.S."/>
            <person name="Yu Y."/>
            <person name="Do Choi Y."/>
            <person name="Park B.S."/>
            <person name="van Deynze A."/>
            <person name="Ashrafi H."/>
            <person name="Hill T."/>
            <person name="Kim W.T."/>
            <person name="Pai H.S."/>
            <person name="Ahn H.K."/>
            <person name="Yeam I."/>
            <person name="Giovannoni J.J."/>
            <person name="Rose J.K."/>
            <person name="Sorensen I."/>
            <person name="Lee S.J."/>
            <person name="Kim R.W."/>
            <person name="Choi I.Y."/>
            <person name="Choi B.S."/>
            <person name="Lim J.S."/>
            <person name="Lee Y.H."/>
            <person name="Choi D."/>
        </authorList>
    </citation>
    <scope>NUCLEOTIDE SEQUENCE [LARGE SCALE GENOMIC DNA]</scope>
    <source>
        <strain evidence="6">cv. CM334</strain>
    </source>
</reference>
<feature type="domain" description="Kinesin motor" evidence="4">
    <location>
        <begin position="1"/>
        <end position="182"/>
    </location>
</feature>
<dbReference type="SMART" id="SM00129">
    <property type="entry name" value="KISc"/>
    <property type="match status" value="1"/>
</dbReference>
<evidence type="ECO:0000256" key="1">
    <source>
        <dbReference type="ARBA" id="ARBA00023175"/>
    </source>
</evidence>
<accession>A0A2G2XJ45</accession>